<gene>
    <name evidence="1" type="ORF">S03H2_46923</name>
</gene>
<evidence type="ECO:0000313" key="1">
    <source>
        <dbReference type="EMBL" id="GAH67644.1"/>
    </source>
</evidence>
<organism evidence="1">
    <name type="scientific">marine sediment metagenome</name>
    <dbReference type="NCBI Taxonomy" id="412755"/>
    <lineage>
        <taxon>unclassified sequences</taxon>
        <taxon>metagenomes</taxon>
        <taxon>ecological metagenomes</taxon>
    </lineage>
</organism>
<reference evidence="1" key="1">
    <citation type="journal article" date="2014" name="Front. Microbiol.">
        <title>High frequency of phylogenetically diverse reductive dehalogenase-homologous genes in deep subseafloor sedimentary metagenomes.</title>
        <authorList>
            <person name="Kawai M."/>
            <person name="Futagami T."/>
            <person name="Toyoda A."/>
            <person name="Takaki Y."/>
            <person name="Nishi S."/>
            <person name="Hori S."/>
            <person name="Arai W."/>
            <person name="Tsubouchi T."/>
            <person name="Morono Y."/>
            <person name="Uchiyama I."/>
            <person name="Ito T."/>
            <person name="Fujiyama A."/>
            <person name="Inagaki F."/>
            <person name="Takami H."/>
        </authorList>
    </citation>
    <scope>NUCLEOTIDE SEQUENCE</scope>
    <source>
        <strain evidence="1">Expedition CK06-06</strain>
    </source>
</reference>
<dbReference type="AlphaFoldDB" id="X1INE8"/>
<protein>
    <recommendedName>
        <fullName evidence="2">AMP-binding enzyme C-terminal domain-containing protein</fullName>
    </recommendedName>
</protein>
<proteinExistence type="predicted"/>
<sequence>DIFLPNGKAVPWNQLKSLMNHPRIRQFQLVQGIDGSFKVKYVVEADTDIKVLEQLLDYRFRSLLGDSIHIITERVSRIDPAPSGKSKLVVSHYKPC</sequence>
<accession>X1INE8</accession>
<dbReference type="EMBL" id="BARU01029500">
    <property type="protein sequence ID" value="GAH67644.1"/>
    <property type="molecule type" value="Genomic_DNA"/>
</dbReference>
<name>X1INE8_9ZZZZ</name>
<evidence type="ECO:0008006" key="2">
    <source>
        <dbReference type="Google" id="ProtNLM"/>
    </source>
</evidence>
<comment type="caution">
    <text evidence="1">The sequence shown here is derived from an EMBL/GenBank/DDBJ whole genome shotgun (WGS) entry which is preliminary data.</text>
</comment>
<feature type="non-terminal residue" evidence="1">
    <location>
        <position position="1"/>
    </location>
</feature>